<dbReference type="InterPro" id="IPR038519">
    <property type="entry name" value="MCP_C_sf"/>
</dbReference>
<dbReference type="EMBL" id="MN738863">
    <property type="protein sequence ID" value="QHT28645.1"/>
    <property type="molecule type" value="Genomic_DNA"/>
</dbReference>
<evidence type="ECO:0008006" key="4">
    <source>
        <dbReference type="Google" id="ProtNLM"/>
    </source>
</evidence>
<dbReference type="Gene3D" id="2.70.9.10">
    <property type="entry name" value="Adenovirus Type 2 Hexon, domain 4"/>
    <property type="match status" value="1"/>
</dbReference>
<evidence type="ECO:0000259" key="1">
    <source>
        <dbReference type="Pfam" id="PF04451"/>
    </source>
</evidence>
<dbReference type="Pfam" id="PF04451">
    <property type="entry name" value="Capsid_NCLDV"/>
    <property type="match status" value="1"/>
</dbReference>
<reference evidence="3" key="1">
    <citation type="journal article" date="2020" name="Nature">
        <title>Giant virus diversity and host interactions through global metagenomics.</title>
        <authorList>
            <person name="Schulz F."/>
            <person name="Roux S."/>
            <person name="Paez-Espino D."/>
            <person name="Jungbluth S."/>
            <person name="Walsh D.A."/>
            <person name="Denef V.J."/>
            <person name="McMahon K.D."/>
            <person name="Konstantinidis K.T."/>
            <person name="Eloe-Fadrosh E.A."/>
            <person name="Kyrpides N.C."/>
            <person name="Woyke T."/>
        </authorList>
    </citation>
    <scope>NUCLEOTIDE SEQUENCE</scope>
    <source>
        <strain evidence="3">GVMAG-M-3300001351-8</strain>
    </source>
</reference>
<name>A0A6C0EMR1_9ZZZZ</name>
<dbReference type="Gene3D" id="2.70.9.20">
    <property type="entry name" value="Major capsid protein Vp54"/>
    <property type="match status" value="1"/>
</dbReference>
<sequence>MSIRNILNYNNDEDSSIKVSNGLTHFKSGYKTHTNFSKNCVDIMSLSNTFNSSCTVFFDIDKIGDLLSNITLSLEIEKINTDDKAFLGDVEIVEEILYALIDTISFKCGDKVLQTFSGYWIYIWHQLNSNKNENMLDSASLYEFNKIGDKYYLNLQIPFWFCREINKSFPLVALENEKITVELKLIDFNKIKGFNINFNIENVKLICEYINLDNDEKLNYINNSLEYIIEQIDFTTESIDENSSSIKKIDIPKYPYVNELIWVLVNTHIKTNFNNYFNFSNIHLENHMKEVRILFNGKLINSNLKPSYYNKIQMYQNHTNASFFKKNSIYSHSFALNNDKINPSGILSLNKYNTVVLELKILPVGRKRDLILFIKKFNIMRIKDGYLHLLV</sequence>
<dbReference type="GO" id="GO:0005198">
    <property type="term" value="F:structural molecule activity"/>
    <property type="evidence" value="ECO:0007669"/>
    <property type="project" value="InterPro"/>
</dbReference>
<dbReference type="InterPro" id="IPR016112">
    <property type="entry name" value="VP_dsDNA_II"/>
</dbReference>
<evidence type="ECO:0000259" key="2">
    <source>
        <dbReference type="Pfam" id="PF16903"/>
    </source>
</evidence>
<proteinExistence type="predicted"/>
<protein>
    <recommendedName>
        <fullName evidence="4">Major capsid protein N-terminal domain-containing protein</fullName>
    </recommendedName>
</protein>
<accession>A0A6C0EMR1</accession>
<organism evidence="3">
    <name type="scientific">viral metagenome</name>
    <dbReference type="NCBI Taxonomy" id="1070528"/>
    <lineage>
        <taxon>unclassified sequences</taxon>
        <taxon>metagenomes</taxon>
        <taxon>organismal metagenomes</taxon>
    </lineage>
</organism>
<evidence type="ECO:0000313" key="3">
    <source>
        <dbReference type="EMBL" id="QHT28645.1"/>
    </source>
</evidence>
<feature type="domain" description="Major capsid protein N-terminal" evidence="2">
    <location>
        <begin position="24"/>
        <end position="190"/>
    </location>
</feature>
<dbReference type="Pfam" id="PF16903">
    <property type="entry name" value="Capsid_N"/>
    <property type="match status" value="1"/>
</dbReference>
<dbReference type="SUPFAM" id="SSF49749">
    <property type="entry name" value="Group II dsDNA viruses VP"/>
    <property type="match status" value="2"/>
</dbReference>
<feature type="domain" description="Major capsid protein C-terminal" evidence="1">
    <location>
        <begin position="221"/>
        <end position="386"/>
    </location>
</feature>
<dbReference type="AlphaFoldDB" id="A0A6C0EMR1"/>
<dbReference type="InterPro" id="IPR007542">
    <property type="entry name" value="MCP_C"/>
</dbReference>
<dbReference type="InterPro" id="IPR031654">
    <property type="entry name" value="Capsid_N"/>
</dbReference>